<feature type="region of interest" description="Disordered" evidence="1">
    <location>
        <begin position="80"/>
        <end position="113"/>
    </location>
</feature>
<dbReference type="OrthoDB" id="10468464at2759"/>
<evidence type="ECO:0000313" key="3">
    <source>
        <dbReference type="Proteomes" id="UP000193648"/>
    </source>
</evidence>
<reference evidence="2 3" key="1">
    <citation type="submission" date="2016-07" db="EMBL/GenBank/DDBJ databases">
        <title>Pervasive Adenine N6-methylation of Active Genes in Fungi.</title>
        <authorList>
            <consortium name="DOE Joint Genome Institute"/>
            <person name="Mondo S.J."/>
            <person name="Dannebaum R.O."/>
            <person name="Kuo R.C."/>
            <person name="Labutti K."/>
            <person name="Haridas S."/>
            <person name="Kuo A."/>
            <person name="Salamov A."/>
            <person name="Ahrendt S.R."/>
            <person name="Lipzen A."/>
            <person name="Sullivan W."/>
            <person name="Andreopoulos W.B."/>
            <person name="Clum A."/>
            <person name="Lindquist E."/>
            <person name="Daum C."/>
            <person name="Ramamoorthy G.K."/>
            <person name="Gryganskyi A."/>
            <person name="Culley D."/>
            <person name="Magnuson J.K."/>
            <person name="James T.Y."/>
            <person name="O'Malley M.A."/>
            <person name="Stajich J.E."/>
            <person name="Spatafora J.W."/>
            <person name="Visel A."/>
            <person name="Grigoriev I.V."/>
        </authorList>
    </citation>
    <scope>NUCLEOTIDE SEQUENCE [LARGE SCALE GENOMIC DNA]</scope>
    <source>
        <strain evidence="2 3">NRRL 3116</strain>
    </source>
</reference>
<protein>
    <submittedName>
        <fullName evidence="2">Uncharacterized protein</fullName>
    </submittedName>
</protein>
<comment type="caution">
    <text evidence="2">The sequence shown here is derived from an EMBL/GenBank/DDBJ whole genome shotgun (WGS) entry which is preliminary data.</text>
</comment>
<gene>
    <name evidence="2" type="ORF">BCR41DRAFT_402463</name>
</gene>
<dbReference type="AlphaFoldDB" id="A0A1Y2G6U3"/>
<dbReference type="InParanoid" id="A0A1Y2G6U3"/>
<organism evidence="2 3">
    <name type="scientific">Lobosporangium transversale</name>
    <dbReference type="NCBI Taxonomy" id="64571"/>
    <lineage>
        <taxon>Eukaryota</taxon>
        <taxon>Fungi</taxon>
        <taxon>Fungi incertae sedis</taxon>
        <taxon>Mucoromycota</taxon>
        <taxon>Mortierellomycotina</taxon>
        <taxon>Mortierellomycetes</taxon>
        <taxon>Mortierellales</taxon>
        <taxon>Mortierellaceae</taxon>
        <taxon>Lobosporangium</taxon>
    </lineage>
</organism>
<feature type="compositionally biased region" description="Low complexity" evidence="1">
    <location>
        <begin position="85"/>
        <end position="113"/>
    </location>
</feature>
<dbReference type="EMBL" id="MCFF01000090">
    <property type="protein sequence ID" value="ORY94291.1"/>
    <property type="molecule type" value="Genomic_DNA"/>
</dbReference>
<accession>A0A1Y2G6U3</accession>
<keyword evidence="3" id="KW-1185">Reference proteome</keyword>
<feature type="region of interest" description="Disordered" evidence="1">
    <location>
        <begin position="36"/>
        <end position="66"/>
    </location>
</feature>
<dbReference type="RefSeq" id="XP_021875234.1">
    <property type="nucleotide sequence ID" value="XM_022029314.1"/>
</dbReference>
<evidence type="ECO:0000256" key="1">
    <source>
        <dbReference type="SAM" id="MobiDB-lite"/>
    </source>
</evidence>
<dbReference type="Proteomes" id="UP000193648">
    <property type="component" value="Unassembled WGS sequence"/>
</dbReference>
<sequence length="187" mass="20716">MDSSIHKGAIIDPRQAAVETQRVYPVCRGAAYRPLLQRKKQELNGNRRATRSSNKGLGLEKDTPTNDSRFEQEIFLELASPDDISTSSSAPPASSTSSSSSGSKSSTSSSSSLSPNEILHLRAFFKENYYRYLGPRWLTDSGTDVDEVMFPYIMSMARESLLHSFIIAGDIDLPPSLSVEDQTYIRE</sequence>
<evidence type="ECO:0000313" key="2">
    <source>
        <dbReference type="EMBL" id="ORY94291.1"/>
    </source>
</evidence>
<name>A0A1Y2G6U3_9FUNG</name>
<proteinExistence type="predicted"/>
<dbReference type="GeneID" id="33571157"/>